<evidence type="ECO:0000256" key="1">
    <source>
        <dbReference type="SAM" id="Phobius"/>
    </source>
</evidence>
<keyword evidence="1" id="KW-0472">Membrane</keyword>
<feature type="transmembrane region" description="Helical" evidence="1">
    <location>
        <begin position="85"/>
        <end position="104"/>
    </location>
</feature>
<accession>A0ABV7B2V4</accession>
<comment type="caution">
    <text evidence="2">The sequence shown here is derived from an EMBL/GenBank/DDBJ whole genome shotgun (WGS) entry which is preliminary data.</text>
</comment>
<gene>
    <name evidence="2" type="ORF">ACFODV_04525</name>
</gene>
<reference evidence="3" key="1">
    <citation type="journal article" date="2019" name="Int. J. Syst. Evol. Microbiol.">
        <title>The Global Catalogue of Microorganisms (GCM) 10K type strain sequencing project: providing services to taxonomists for standard genome sequencing and annotation.</title>
        <authorList>
            <consortium name="The Broad Institute Genomics Platform"/>
            <consortium name="The Broad Institute Genome Sequencing Center for Infectious Disease"/>
            <person name="Wu L."/>
            <person name="Ma J."/>
        </authorList>
    </citation>
    <scope>NUCLEOTIDE SEQUENCE [LARGE SCALE GENOMIC DNA]</scope>
    <source>
        <strain evidence="3">KCTC 52660</strain>
    </source>
</reference>
<protein>
    <submittedName>
        <fullName evidence="2">Uncharacterized protein</fullName>
    </submittedName>
</protein>
<name>A0ABV7B2V4_9GAMM</name>
<evidence type="ECO:0000313" key="3">
    <source>
        <dbReference type="Proteomes" id="UP001595386"/>
    </source>
</evidence>
<organism evidence="2 3">
    <name type="scientific">Halomonas tibetensis</name>
    <dbReference type="NCBI Taxonomy" id="2259590"/>
    <lineage>
        <taxon>Bacteria</taxon>
        <taxon>Pseudomonadati</taxon>
        <taxon>Pseudomonadota</taxon>
        <taxon>Gammaproteobacteria</taxon>
        <taxon>Oceanospirillales</taxon>
        <taxon>Halomonadaceae</taxon>
        <taxon>Halomonas</taxon>
    </lineage>
</organism>
<proteinExistence type="predicted"/>
<feature type="transmembrane region" description="Helical" evidence="1">
    <location>
        <begin position="52"/>
        <end position="73"/>
    </location>
</feature>
<evidence type="ECO:0000313" key="2">
    <source>
        <dbReference type="EMBL" id="MFC2991288.1"/>
    </source>
</evidence>
<keyword evidence="1" id="KW-0812">Transmembrane</keyword>
<dbReference type="RefSeq" id="WP_379755271.1">
    <property type="nucleotide sequence ID" value="NZ_JBHRSQ010000007.1"/>
</dbReference>
<dbReference type="EMBL" id="JBHRSQ010000007">
    <property type="protein sequence ID" value="MFC2991288.1"/>
    <property type="molecule type" value="Genomic_DNA"/>
</dbReference>
<feature type="transmembrane region" description="Helical" evidence="1">
    <location>
        <begin position="116"/>
        <end position="137"/>
    </location>
</feature>
<sequence>MKKGISWWGRLLGNRSLMHGGAQRLVDSSKHDTQPHAGGQSDAVTWRLTGGYLYLLGVLVALVPLMAIGYLAFFQDSTLRFEAHGLYEVTSLLAIALSTFVTYVTWRCYLSSGEIFLRWLTLAFLGFTLVYLPHALLSPFSNDMMSLPPMALPRAWSWAPAFWSR</sequence>
<keyword evidence="1" id="KW-1133">Transmembrane helix</keyword>
<dbReference type="Proteomes" id="UP001595386">
    <property type="component" value="Unassembled WGS sequence"/>
</dbReference>
<keyword evidence="3" id="KW-1185">Reference proteome</keyword>